<dbReference type="Gene3D" id="2.60.120.650">
    <property type="entry name" value="Cupin"/>
    <property type="match status" value="1"/>
</dbReference>
<gene>
    <name evidence="1" type="ORF">OCU04_012662</name>
</gene>
<evidence type="ECO:0000313" key="2">
    <source>
        <dbReference type="Proteomes" id="UP001152300"/>
    </source>
</evidence>
<protein>
    <submittedName>
        <fullName evidence="1">Uncharacterized protein</fullName>
    </submittedName>
</protein>
<dbReference type="AlphaFoldDB" id="A0A9X0DD68"/>
<name>A0A9X0DD68_9HELO</name>
<dbReference type="Proteomes" id="UP001152300">
    <property type="component" value="Unassembled WGS sequence"/>
</dbReference>
<dbReference type="OrthoDB" id="5331193at2759"/>
<evidence type="ECO:0000313" key="1">
    <source>
        <dbReference type="EMBL" id="KAJ8058474.1"/>
    </source>
</evidence>
<sequence>MPLQIIKTRSKRPCPNCSRKVSNPNEHLKSCLKQKQRCELCDKQYPAGRYRDHKPVCEGPKISTPKPLSEYLDLGWFNWRYKCLTTLPGLTSINSINDRTKDLWDTLPVKIDMHSNSIPTEEEMYSRVFLSINESTDFNAYENGNELFDNPNKIRIAGTALFKATTQSKTQKLAKNNESGGSISNIYIKNVPLEPPEFLRTQYHHFGAATKLRVNISPTGTFTDLWIDMERSVFSLAFGRSRKIWLVFPPTERNMRLFSKVVGESNILARIGSDLEGGVVCETTTSSALYLPAGILRAVFIIEGGLLGEIKFTTAANVAIMDRFIQEEMISAFPQSLTSSDYNSLKYIQKAKYWPGLVSDELVSTLTSFENVIDRGGHPLWTILPEVSQEMTQSEAQLTMHLTRALMSKNIQNVYINRSSPQGYAEDNQSVLSI</sequence>
<keyword evidence="2" id="KW-1185">Reference proteome</keyword>
<accession>A0A9X0DD68</accession>
<reference evidence="1" key="1">
    <citation type="submission" date="2022-11" db="EMBL/GenBank/DDBJ databases">
        <title>Genome Resource of Sclerotinia nivalis Strain SnTB1, a Plant Pathogen Isolated from American Ginseng.</title>
        <authorList>
            <person name="Fan S."/>
        </authorList>
    </citation>
    <scope>NUCLEOTIDE SEQUENCE</scope>
    <source>
        <strain evidence="1">SnTB1</strain>
    </source>
</reference>
<dbReference type="EMBL" id="JAPEIS010000016">
    <property type="protein sequence ID" value="KAJ8058474.1"/>
    <property type="molecule type" value="Genomic_DNA"/>
</dbReference>
<comment type="caution">
    <text evidence="1">The sequence shown here is derived from an EMBL/GenBank/DDBJ whole genome shotgun (WGS) entry which is preliminary data.</text>
</comment>
<organism evidence="1 2">
    <name type="scientific">Sclerotinia nivalis</name>
    <dbReference type="NCBI Taxonomy" id="352851"/>
    <lineage>
        <taxon>Eukaryota</taxon>
        <taxon>Fungi</taxon>
        <taxon>Dikarya</taxon>
        <taxon>Ascomycota</taxon>
        <taxon>Pezizomycotina</taxon>
        <taxon>Leotiomycetes</taxon>
        <taxon>Helotiales</taxon>
        <taxon>Sclerotiniaceae</taxon>
        <taxon>Sclerotinia</taxon>
    </lineage>
</organism>
<proteinExistence type="predicted"/>